<dbReference type="RefSeq" id="WP_396639151.1">
    <property type="nucleotide sequence ID" value="NZ_JBIQWL010000001.1"/>
</dbReference>
<evidence type="ECO:0000313" key="2">
    <source>
        <dbReference type="Proteomes" id="UP001610861"/>
    </source>
</evidence>
<organism evidence="1 2">
    <name type="scientific">Microbacterium alkaliflavum</name>
    <dbReference type="NCBI Taxonomy" id="3248839"/>
    <lineage>
        <taxon>Bacteria</taxon>
        <taxon>Bacillati</taxon>
        <taxon>Actinomycetota</taxon>
        <taxon>Actinomycetes</taxon>
        <taxon>Micrococcales</taxon>
        <taxon>Microbacteriaceae</taxon>
        <taxon>Microbacterium</taxon>
    </lineage>
</organism>
<comment type="caution">
    <text evidence="1">The sequence shown here is derived from an EMBL/GenBank/DDBJ whole genome shotgun (WGS) entry which is preliminary data.</text>
</comment>
<gene>
    <name evidence="1" type="ORF">ACH3VR_02415</name>
</gene>
<sequence length="256" mass="27208">MVGIPPVGMAAGETDGPDGYSYGAVLVRGDDGLRPDVEEVLRGLRFSGWIAPSDRGWIVLLGDHGAGVVAKDRRGAIDVGADLARRLPGAVVAVQVRRDRQLAIVAWRGGDEAGRYCSDPSLEPGADADVAAEPVGSDSASAFAELAQRPDAAEALAELLEDELDPDSVFESERLRGALRLLGMPDWIVAANALPHDIPTGPRARDLMRVRVGATGAAGVLRDVFVRRLRRRRIPPAVIADPPRQGGMSGLEPWMF</sequence>
<protein>
    <submittedName>
        <fullName evidence="1">Uncharacterized protein</fullName>
    </submittedName>
</protein>
<dbReference type="EMBL" id="JBIQWL010000001">
    <property type="protein sequence ID" value="MFH8249208.1"/>
    <property type="molecule type" value="Genomic_DNA"/>
</dbReference>
<name>A0ABW7Q4U2_9MICO</name>
<accession>A0ABW7Q4U2</accession>
<proteinExistence type="predicted"/>
<evidence type="ECO:0000313" key="1">
    <source>
        <dbReference type="EMBL" id="MFH8249208.1"/>
    </source>
</evidence>
<dbReference type="Proteomes" id="UP001610861">
    <property type="component" value="Unassembled WGS sequence"/>
</dbReference>
<reference evidence="1 2" key="1">
    <citation type="submission" date="2024-09" db="EMBL/GenBank/DDBJ databases">
        <authorList>
            <person name="Pan X."/>
        </authorList>
    </citation>
    <scope>NUCLEOTIDE SEQUENCE [LARGE SCALE GENOMIC DNA]</scope>
    <source>
        <strain evidence="1 2">B2969</strain>
    </source>
</reference>
<keyword evidence="2" id="KW-1185">Reference proteome</keyword>